<dbReference type="EMBL" id="CZRL01000106">
    <property type="protein sequence ID" value="CUS54951.1"/>
    <property type="molecule type" value="Genomic_DNA"/>
</dbReference>
<gene>
    <name evidence="1" type="ORF">MGWOODY_XGa1941</name>
</gene>
<sequence>MQFQPHRDANTACSMEGMGSLLPPFSGGVDPVNIEGMFTIV</sequence>
<name>A0A160TVX7_9ZZZZ</name>
<reference evidence="1" key="1">
    <citation type="submission" date="2015-10" db="EMBL/GenBank/DDBJ databases">
        <authorList>
            <person name="Gilbert D.G."/>
        </authorList>
    </citation>
    <scope>NUCLEOTIDE SEQUENCE</scope>
</reference>
<dbReference type="AlphaFoldDB" id="A0A160TVX7"/>
<proteinExistence type="predicted"/>
<protein>
    <submittedName>
        <fullName evidence="1">Uncharacterized protein</fullName>
    </submittedName>
</protein>
<organism evidence="1">
    <name type="scientific">hydrothermal vent metagenome</name>
    <dbReference type="NCBI Taxonomy" id="652676"/>
    <lineage>
        <taxon>unclassified sequences</taxon>
        <taxon>metagenomes</taxon>
        <taxon>ecological metagenomes</taxon>
    </lineage>
</organism>
<accession>A0A160TVX7</accession>
<evidence type="ECO:0000313" key="1">
    <source>
        <dbReference type="EMBL" id="CUS54951.1"/>
    </source>
</evidence>